<evidence type="ECO:0000256" key="7">
    <source>
        <dbReference type="SAM" id="MobiDB-lite"/>
    </source>
</evidence>
<dbReference type="FunFam" id="1.10.10.10:FF:000004">
    <property type="entry name" value="RNA polymerase sigma factor SigA"/>
    <property type="match status" value="1"/>
</dbReference>
<feature type="region of interest" description="Disordered" evidence="7">
    <location>
        <begin position="170"/>
        <end position="217"/>
    </location>
</feature>
<feature type="region of interest" description="Sigma-70 factor domain-4" evidence="6">
    <location>
        <begin position="554"/>
        <end position="607"/>
    </location>
</feature>
<dbReference type="GO" id="GO:0003677">
    <property type="term" value="F:DNA binding"/>
    <property type="evidence" value="ECO:0007669"/>
    <property type="project" value="UniProtKB-UniRule"/>
</dbReference>
<feature type="DNA-binding region" description="H-T-H motif" evidence="6">
    <location>
        <begin position="580"/>
        <end position="599"/>
    </location>
</feature>
<keyword evidence="1 6" id="KW-0963">Cytoplasm</keyword>
<dbReference type="AlphaFoldDB" id="A0A6V7GSR3"/>
<dbReference type="SUPFAM" id="SSF88659">
    <property type="entry name" value="Sigma3 and sigma4 domains of RNA polymerase sigma factors"/>
    <property type="match status" value="2"/>
</dbReference>
<evidence type="ECO:0000313" key="11">
    <source>
        <dbReference type="EMBL" id="UTZ31949.1"/>
    </source>
</evidence>
<evidence type="ECO:0000259" key="8">
    <source>
        <dbReference type="PROSITE" id="PS00715"/>
    </source>
</evidence>
<dbReference type="SUPFAM" id="SSF88946">
    <property type="entry name" value="Sigma2 domain of RNA polymerase sigma factors"/>
    <property type="match status" value="1"/>
</dbReference>
<comment type="subcellular location">
    <subcellularLocation>
        <location evidence="6">Cytoplasm</location>
    </subcellularLocation>
</comment>
<feature type="region of interest" description="Sigma-70 factor domain-2" evidence="6">
    <location>
        <begin position="386"/>
        <end position="456"/>
    </location>
</feature>
<comment type="function">
    <text evidence="6">Sigma factors are initiation factors that promote the attachment of RNA polymerase to specific initiation sites and are then released. This sigma factor is the primary sigma factor during exponential growth.</text>
</comment>
<dbReference type="InterPro" id="IPR012760">
    <property type="entry name" value="RNA_pol_sigma_RpoD_C"/>
</dbReference>
<feature type="domain" description="RNA polymerase sigma-70" evidence="9">
    <location>
        <begin position="579"/>
        <end position="605"/>
    </location>
</feature>
<sequence>MDQNPQSQLKLLVIKGKEQGYLTYAEVNDHLPAEIVDSEQVEDIIQMINDMGIKVVETAPDADDLALNDDTNITDEDAAEAAAAALSSVESEIGRTTDPVRMYMREMGTVELLTREGEIDIAKRIEEGINQVQSSVAEYPGTIPYILEQFDKVQAEELRLTDLISGFVDPDADDTAAPTATHIGSELTESQLEEEDEEDVDDDEESDDDSDDSEEDVGIDPELALEKFNQLRSTYQNLQLAINEHGYESPKATVANELMLDVFKEFRLTPKQFDHLVNELRTAMDRVRTQERLIMKSAVEYGKMPKKSFIALFTGNESSEAWLDEILASDKPYAEKIKRNEEEIRRSIAKLKMIEEETSLNVQNIKDISRRMSIGEAKARRAKKEMVEANLRLVISIAKKYTNRGLQFLDLIQEGNIGLMKAVDKFEYRRGYKFSTYATWWIRQAITRSIADQARTIRIPVHMIETINKLNRISRQMLQEMGREPLPEELAERMQMPEDKIRKVLKIAKEPISMETPIGDDEDSHLGDFIEDTTLELPLDSATATSLKMATKDVLAGLTPREAKVLRMRFGIDMNTDHTLEEVGKQFDVTRERIRQIEAKALRKLRHPSRSETLRSFLDE</sequence>
<dbReference type="NCBIfam" id="NF004208">
    <property type="entry name" value="PRK05658.1"/>
    <property type="match status" value="1"/>
</dbReference>
<dbReference type="OMA" id="AICSVPY"/>
<keyword evidence="2 6" id="KW-0805">Transcription regulation</keyword>
<dbReference type="Pfam" id="PF04545">
    <property type="entry name" value="Sigma70_r4"/>
    <property type="match status" value="1"/>
</dbReference>
<dbReference type="NCBIfam" id="TIGR02393">
    <property type="entry name" value="RpoD_Cterm"/>
    <property type="match status" value="1"/>
</dbReference>
<dbReference type="InterPro" id="IPR007631">
    <property type="entry name" value="RNA_pol_sigma_70_non-ess"/>
</dbReference>
<feature type="domain" description="RNA polymerase sigma-70" evidence="8">
    <location>
        <begin position="410"/>
        <end position="423"/>
    </location>
</feature>
<evidence type="ECO:0000256" key="2">
    <source>
        <dbReference type="ARBA" id="ARBA00023015"/>
    </source>
</evidence>
<dbReference type="FunFam" id="1.10.220.120:FF:000001">
    <property type="entry name" value="RNA polymerase sigma factor RpoD"/>
    <property type="match status" value="1"/>
</dbReference>
<dbReference type="InterPro" id="IPR036388">
    <property type="entry name" value="WH-like_DNA-bd_sf"/>
</dbReference>
<dbReference type="InterPro" id="IPR007627">
    <property type="entry name" value="RNA_pol_sigma70_r2"/>
</dbReference>
<protein>
    <recommendedName>
        <fullName evidence="6">RNA polymerase sigma factor RpoD</fullName>
    </recommendedName>
    <alternativeName>
        <fullName evidence="6">Sigma-70</fullName>
    </alternativeName>
</protein>
<dbReference type="EMBL" id="CP050470">
    <property type="protein sequence ID" value="UTZ31949.1"/>
    <property type="molecule type" value="Genomic_DNA"/>
</dbReference>
<feature type="region of interest" description="Sigma-70 factor domain-3" evidence="6">
    <location>
        <begin position="465"/>
        <end position="541"/>
    </location>
</feature>
<evidence type="ECO:0000259" key="9">
    <source>
        <dbReference type="PROSITE" id="PS00716"/>
    </source>
</evidence>
<keyword evidence="5 6" id="KW-0804">Transcription</keyword>
<dbReference type="NCBIfam" id="TIGR02937">
    <property type="entry name" value="sigma70-ECF"/>
    <property type="match status" value="1"/>
</dbReference>
<dbReference type="FunFam" id="1.10.10.10:FF:000002">
    <property type="entry name" value="RNA polymerase sigma factor SigA"/>
    <property type="match status" value="1"/>
</dbReference>
<dbReference type="InterPro" id="IPR007630">
    <property type="entry name" value="RNA_pol_sigma70_r4"/>
</dbReference>
<dbReference type="Proteomes" id="UP001059912">
    <property type="component" value="Chromosome 1"/>
</dbReference>
<dbReference type="Gene3D" id="1.10.220.120">
    <property type="entry name" value="Sigma-70 factor, region 1.1"/>
    <property type="match status" value="1"/>
</dbReference>
<keyword evidence="4 6" id="KW-0238">DNA-binding</keyword>
<dbReference type="PANTHER" id="PTHR30603:SF60">
    <property type="entry name" value="RNA POLYMERASE SIGMA FACTOR RPOD"/>
    <property type="match status" value="1"/>
</dbReference>
<dbReference type="InterPro" id="IPR007127">
    <property type="entry name" value="RNA_pol_sigma_70_r1_1"/>
</dbReference>
<dbReference type="GO" id="GO:0006352">
    <property type="term" value="P:DNA-templated transcription initiation"/>
    <property type="evidence" value="ECO:0007669"/>
    <property type="project" value="UniProtKB-UniRule"/>
</dbReference>
<feature type="compositionally biased region" description="Acidic residues" evidence="7">
    <location>
        <begin position="191"/>
        <end position="217"/>
    </location>
</feature>
<reference evidence="11" key="1">
    <citation type="submission" date="2020-03" db="EMBL/GenBank/DDBJ databases">
        <title>Five strains of Vibrio campbellii isolated from Mariana Trench.</title>
        <authorList>
            <person name="Liang J."/>
            <person name="Zhang X.-H."/>
        </authorList>
    </citation>
    <scope>NUCLEOTIDE SEQUENCE</scope>
    <source>
        <strain evidence="11">LJC013</strain>
    </source>
</reference>
<dbReference type="Pfam" id="PF04539">
    <property type="entry name" value="Sigma70_r3"/>
    <property type="match status" value="1"/>
</dbReference>
<name>A0A6V7GSR3_9VIBR</name>
<keyword evidence="3 6" id="KW-0731">Sigma factor</keyword>
<dbReference type="InterPro" id="IPR013324">
    <property type="entry name" value="RNA_pol_sigma_r3/r4-like"/>
</dbReference>
<dbReference type="Pfam" id="PF03979">
    <property type="entry name" value="Sigma70_r1_1"/>
    <property type="match status" value="1"/>
</dbReference>
<dbReference type="GO" id="GO:0005737">
    <property type="term" value="C:cytoplasm"/>
    <property type="evidence" value="ECO:0007669"/>
    <property type="project" value="UniProtKB-SubCell"/>
</dbReference>
<dbReference type="InterPro" id="IPR050239">
    <property type="entry name" value="Sigma-70_RNA_pol_init_factors"/>
</dbReference>
<evidence type="ECO:0000313" key="10">
    <source>
        <dbReference type="EMBL" id="CAD1459499.1"/>
    </source>
</evidence>
<evidence type="ECO:0000256" key="3">
    <source>
        <dbReference type="ARBA" id="ARBA00023082"/>
    </source>
</evidence>
<comment type="similarity">
    <text evidence="6">Belongs to the sigma-70 factor family. RpoD/SigA subfamily.</text>
</comment>
<dbReference type="CDD" id="cd06171">
    <property type="entry name" value="Sigma70_r4"/>
    <property type="match status" value="1"/>
</dbReference>
<dbReference type="InterPro" id="IPR009042">
    <property type="entry name" value="RNA_pol_sigma70_r1_2"/>
</dbReference>
<dbReference type="PANTHER" id="PTHR30603">
    <property type="entry name" value="RNA POLYMERASE SIGMA FACTOR RPO"/>
    <property type="match status" value="1"/>
</dbReference>
<organism evidence="10">
    <name type="scientific">Vibrio campbellii</name>
    <dbReference type="NCBI Taxonomy" id="680"/>
    <lineage>
        <taxon>Bacteria</taxon>
        <taxon>Pseudomonadati</taxon>
        <taxon>Pseudomonadota</taxon>
        <taxon>Gammaproteobacteria</taxon>
        <taxon>Vibrionales</taxon>
        <taxon>Vibrionaceae</taxon>
        <taxon>Vibrio</taxon>
    </lineage>
</organism>
<evidence type="ECO:0000256" key="6">
    <source>
        <dbReference type="HAMAP-Rule" id="MF_00963"/>
    </source>
</evidence>
<dbReference type="PROSITE" id="PS00715">
    <property type="entry name" value="SIGMA70_1"/>
    <property type="match status" value="1"/>
</dbReference>
<accession>A0A6V7GSR3</accession>
<reference evidence="10" key="2">
    <citation type="submission" date="2020-07" db="EMBL/GenBank/DDBJ databases">
        <authorList>
            <person name="Culot A."/>
        </authorList>
    </citation>
    <scope>NUCLEOTIDE SEQUENCE</scope>
    <source>
        <strain evidence="10">DSM19270</strain>
    </source>
</reference>
<dbReference type="Gene3D" id="1.10.10.10">
    <property type="entry name" value="Winged helix-like DNA-binding domain superfamily/Winged helix DNA-binding domain"/>
    <property type="match status" value="2"/>
</dbReference>
<dbReference type="InterPro" id="IPR013325">
    <property type="entry name" value="RNA_pol_sigma_r2"/>
</dbReference>
<evidence type="ECO:0000256" key="1">
    <source>
        <dbReference type="ARBA" id="ARBA00022490"/>
    </source>
</evidence>
<dbReference type="InterPro" id="IPR007624">
    <property type="entry name" value="RNA_pol_sigma70_r3"/>
</dbReference>
<evidence type="ECO:0000256" key="4">
    <source>
        <dbReference type="ARBA" id="ARBA00023125"/>
    </source>
</evidence>
<dbReference type="PROSITE" id="PS00716">
    <property type="entry name" value="SIGMA70_2"/>
    <property type="match status" value="1"/>
</dbReference>
<dbReference type="Pfam" id="PF00140">
    <property type="entry name" value="Sigma70_r1_2"/>
    <property type="match status" value="1"/>
</dbReference>
<keyword evidence="12" id="KW-1185">Reference proteome</keyword>
<dbReference type="Pfam" id="PF04542">
    <property type="entry name" value="Sigma70_r2"/>
    <property type="match status" value="1"/>
</dbReference>
<feature type="short sequence motif" description="Interaction with polymerase core subunit RpoC" evidence="6">
    <location>
        <begin position="410"/>
        <end position="413"/>
    </location>
</feature>
<dbReference type="PRINTS" id="PR00046">
    <property type="entry name" value="SIGMA70FCT"/>
</dbReference>
<dbReference type="InterPro" id="IPR014284">
    <property type="entry name" value="RNA_pol_sigma-70_dom"/>
</dbReference>
<evidence type="ECO:0000256" key="5">
    <source>
        <dbReference type="ARBA" id="ARBA00023163"/>
    </source>
</evidence>
<dbReference type="HAMAP" id="MF_00963">
    <property type="entry name" value="Sigma70_RpoD_SigA"/>
    <property type="match status" value="1"/>
</dbReference>
<comment type="subunit">
    <text evidence="6">Interacts transiently with the RNA polymerase catalytic core.</text>
</comment>
<evidence type="ECO:0000313" key="12">
    <source>
        <dbReference type="Proteomes" id="UP001059912"/>
    </source>
</evidence>
<dbReference type="FunFam" id="1.10.601.10:FF:000002">
    <property type="entry name" value="RNA polymerase sigma factor RpoD"/>
    <property type="match status" value="1"/>
</dbReference>
<dbReference type="InterPro" id="IPR028630">
    <property type="entry name" value="Sigma70_RpoD"/>
</dbReference>
<dbReference type="Gene3D" id="1.10.601.10">
    <property type="entry name" value="RNA Polymerase Primary Sigma Factor"/>
    <property type="match status" value="1"/>
</dbReference>
<dbReference type="InterPro" id="IPR000943">
    <property type="entry name" value="RNA_pol_sigma70"/>
</dbReference>
<dbReference type="RefSeq" id="WP_005528793.1">
    <property type="nucleotide sequence ID" value="NZ_BBKW01000020.1"/>
</dbReference>
<gene>
    <name evidence="6 10" type="primary">rpoD</name>
    <name evidence="11" type="ORF">HB762_11340</name>
</gene>
<dbReference type="InterPro" id="IPR042189">
    <property type="entry name" value="RNA_pol_sigma_70_r1_1_sf"/>
</dbReference>
<dbReference type="Pfam" id="PF04546">
    <property type="entry name" value="Sigma70_ner"/>
    <property type="match status" value="1"/>
</dbReference>
<dbReference type="EMBL" id="LR860938">
    <property type="protein sequence ID" value="CAD1459499.1"/>
    <property type="molecule type" value="Genomic_DNA"/>
</dbReference>
<proteinExistence type="inferred from homology"/>
<dbReference type="GO" id="GO:0016987">
    <property type="term" value="F:sigma factor activity"/>
    <property type="evidence" value="ECO:0007669"/>
    <property type="project" value="UniProtKB-UniRule"/>
</dbReference>